<keyword evidence="2" id="KW-1185">Reference proteome</keyword>
<dbReference type="AlphaFoldDB" id="A0A6N7W5D0"/>
<dbReference type="PANTHER" id="PTHR39217:SF1">
    <property type="entry name" value="GLUTATHIONE SYNTHETASE"/>
    <property type="match status" value="1"/>
</dbReference>
<dbReference type="PANTHER" id="PTHR39217">
    <property type="match status" value="1"/>
</dbReference>
<evidence type="ECO:0000313" key="1">
    <source>
        <dbReference type="EMBL" id="MSS83713.1"/>
    </source>
</evidence>
<reference evidence="1 2" key="1">
    <citation type="submission" date="2019-08" db="EMBL/GenBank/DDBJ databases">
        <title>In-depth cultivation of the pig gut microbiome towards novel bacterial diversity and tailored functional studies.</title>
        <authorList>
            <person name="Wylensek D."/>
            <person name="Hitch T.C.A."/>
            <person name="Clavel T."/>
        </authorList>
    </citation>
    <scope>NUCLEOTIDE SEQUENCE [LARGE SCALE GENOMIC DNA]</scope>
    <source>
        <strain evidence="1 2">WB03_NA08</strain>
    </source>
</reference>
<dbReference type="GO" id="GO:0005524">
    <property type="term" value="F:ATP binding"/>
    <property type="evidence" value="ECO:0007669"/>
    <property type="project" value="InterPro"/>
</dbReference>
<dbReference type="Gene3D" id="3.30.470.20">
    <property type="entry name" value="ATP-grasp fold, B domain"/>
    <property type="match status" value="1"/>
</dbReference>
<dbReference type="Proteomes" id="UP000470875">
    <property type="component" value="Unassembled WGS sequence"/>
</dbReference>
<dbReference type="Gene3D" id="3.30.1490.20">
    <property type="entry name" value="ATP-grasp fold, A domain"/>
    <property type="match status" value="1"/>
</dbReference>
<name>A0A6N7W5D0_9ACTO</name>
<protein>
    <submittedName>
        <fullName evidence="1">Glutathione synthetase</fullName>
    </submittedName>
</protein>
<dbReference type="EMBL" id="VULO01000003">
    <property type="protein sequence ID" value="MSS83713.1"/>
    <property type="molecule type" value="Genomic_DNA"/>
</dbReference>
<proteinExistence type="predicted"/>
<gene>
    <name evidence="1" type="ORF">FYJ24_02835</name>
</gene>
<accession>A0A6N7W5D0</accession>
<dbReference type="RefSeq" id="WP_154543424.1">
    <property type="nucleotide sequence ID" value="NZ_VULO01000003.1"/>
</dbReference>
<dbReference type="SUPFAM" id="SSF56059">
    <property type="entry name" value="Glutathione synthetase ATP-binding domain-like"/>
    <property type="match status" value="1"/>
</dbReference>
<evidence type="ECO:0000313" key="2">
    <source>
        <dbReference type="Proteomes" id="UP000470875"/>
    </source>
</evidence>
<comment type="caution">
    <text evidence="1">The sequence shown here is derived from an EMBL/GenBank/DDBJ whole genome shotgun (WGS) entry which is preliminary data.</text>
</comment>
<dbReference type="InterPro" id="IPR013815">
    <property type="entry name" value="ATP_grasp_subdomain_1"/>
</dbReference>
<dbReference type="InterPro" id="IPR053191">
    <property type="entry name" value="DcsG_Biosynth_Enzyme"/>
</dbReference>
<organism evidence="1 2">
    <name type="scientific">Scrofimicrobium canadense</name>
    <dbReference type="NCBI Taxonomy" id="2652290"/>
    <lineage>
        <taxon>Bacteria</taxon>
        <taxon>Bacillati</taxon>
        <taxon>Actinomycetota</taxon>
        <taxon>Actinomycetes</taxon>
        <taxon>Actinomycetales</taxon>
        <taxon>Actinomycetaceae</taxon>
        <taxon>Scrofimicrobium</taxon>
    </lineage>
</organism>
<sequence length="304" mass="33890">MTKPRVTLATAASMPNLYADETGLLDALADRGMDPHIAVWNDPAVDWDNAGLVVIRSVVDYAADRNGFLEWTRSLPRVLNHADVLEWNSDKHYLNELAERGLPTIPTTWLSASRGYSKHQVHSRFPAFGDFVVKPAVSSGVRDIGRYSSTSILGRQAAIAQVMELLGEGRDVMIQRYEETVETQGERSLIFFNGIISHAVDKGALLTPAQVTEDEVQQVPVEAHSATDQELRWGEQIRLVLHEYVRERMGRDEQFLFNRVDLVPDGKGSFVVMEVALVDADLYLNAAPRALGNFADAISVRAFW</sequence>